<dbReference type="OrthoDB" id="284920at2"/>
<evidence type="ECO:0000256" key="1">
    <source>
        <dbReference type="SAM" id="Phobius"/>
    </source>
</evidence>
<keyword evidence="1" id="KW-0472">Membrane</keyword>
<feature type="transmembrane region" description="Helical" evidence="1">
    <location>
        <begin position="14"/>
        <end position="35"/>
    </location>
</feature>
<dbReference type="HOGENOM" id="CLU_2261745_0_0_0"/>
<dbReference type="RefSeq" id="WP_013629138.1">
    <property type="nucleotide sequence ID" value="NC_015174.1"/>
</dbReference>
<name>F0STF4_RUBBR</name>
<accession>F0STF4</accession>
<keyword evidence="1" id="KW-0812">Transmembrane</keyword>
<proteinExistence type="predicted"/>
<sequence length="103" mass="11753">MNASANDKPSLRGWLALLTVICAVVLLWGFVFPAWTASPQFRQRQALREEQGIDLAAFFYTDLDSIENRQHLDAMREQQPWALWFPWSSKVVSPTNDSTAPTE</sequence>
<evidence type="ECO:0000313" key="2">
    <source>
        <dbReference type="EMBL" id="ADY60416.1"/>
    </source>
</evidence>
<keyword evidence="3" id="KW-1185">Reference proteome</keyword>
<protein>
    <submittedName>
        <fullName evidence="2">Uncharacterized protein</fullName>
    </submittedName>
</protein>
<dbReference type="KEGG" id="pbs:Plabr_2817"/>
<keyword evidence="1" id="KW-1133">Transmembrane helix</keyword>
<dbReference type="STRING" id="756272.Plabr_2817"/>
<evidence type="ECO:0000313" key="3">
    <source>
        <dbReference type="Proteomes" id="UP000006860"/>
    </source>
</evidence>
<gene>
    <name evidence="2" type="ordered locus">Plabr_2817</name>
</gene>
<dbReference type="EMBL" id="CP002546">
    <property type="protein sequence ID" value="ADY60416.1"/>
    <property type="molecule type" value="Genomic_DNA"/>
</dbReference>
<dbReference type="Proteomes" id="UP000006860">
    <property type="component" value="Chromosome"/>
</dbReference>
<reference evidence="3" key="1">
    <citation type="submission" date="2011-02" db="EMBL/GenBank/DDBJ databases">
        <title>The complete genome of Planctomyces brasiliensis DSM 5305.</title>
        <authorList>
            <person name="Lucas S."/>
            <person name="Copeland A."/>
            <person name="Lapidus A."/>
            <person name="Bruce D."/>
            <person name="Goodwin L."/>
            <person name="Pitluck S."/>
            <person name="Kyrpides N."/>
            <person name="Mavromatis K."/>
            <person name="Pagani I."/>
            <person name="Ivanova N."/>
            <person name="Ovchinnikova G."/>
            <person name="Lu M."/>
            <person name="Detter J.C."/>
            <person name="Han C."/>
            <person name="Land M."/>
            <person name="Hauser L."/>
            <person name="Markowitz V."/>
            <person name="Cheng J.-F."/>
            <person name="Hugenholtz P."/>
            <person name="Woyke T."/>
            <person name="Wu D."/>
            <person name="Tindall B."/>
            <person name="Pomrenke H.G."/>
            <person name="Brambilla E."/>
            <person name="Klenk H.-P."/>
            <person name="Eisen J.A."/>
        </authorList>
    </citation>
    <scope>NUCLEOTIDE SEQUENCE [LARGE SCALE GENOMIC DNA]</scope>
    <source>
        <strain evidence="3">ATCC 49424 / DSM 5305 / JCM 21570 / IAM 15109 / NBRC 103401 / IFAM 1448</strain>
    </source>
</reference>
<organism evidence="2 3">
    <name type="scientific">Rubinisphaera brasiliensis (strain ATCC 49424 / DSM 5305 / JCM 21570 / IAM 15109 / NBRC 103401 / IFAM 1448)</name>
    <name type="common">Planctomyces brasiliensis</name>
    <dbReference type="NCBI Taxonomy" id="756272"/>
    <lineage>
        <taxon>Bacteria</taxon>
        <taxon>Pseudomonadati</taxon>
        <taxon>Planctomycetota</taxon>
        <taxon>Planctomycetia</taxon>
        <taxon>Planctomycetales</taxon>
        <taxon>Planctomycetaceae</taxon>
        <taxon>Rubinisphaera</taxon>
    </lineage>
</organism>
<dbReference type="AlphaFoldDB" id="F0STF4"/>